<proteinExistence type="predicted"/>
<dbReference type="PROSITE" id="PS50879">
    <property type="entry name" value="RNASE_H_1"/>
    <property type="match status" value="1"/>
</dbReference>
<feature type="region of interest" description="Disordered" evidence="1">
    <location>
        <begin position="1943"/>
        <end position="1967"/>
    </location>
</feature>
<feature type="domain" description="RNase H type-1" evidence="2">
    <location>
        <begin position="2182"/>
        <end position="2292"/>
    </location>
</feature>
<evidence type="ECO:0000313" key="3">
    <source>
        <dbReference type="EMBL" id="KAK2079445.1"/>
    </source>
</evidence>
<dbReference type="CDD" id="cd09279">
    <property type="entry name" value="RNase_HI_like"/>
    <property type="match status" value="1"/>
</dbReference>
<protein>
    <recommendedName>
        <fullName evidence="2">RNase H type-1 domain-containing protein</fullName>
    </recommendedName>
</protein>
<dbReference type="Gene3D" id="3.30.420.10">
    <property type="entry name" value="Ribonuclease H-like superfamily/Ribonuclease H"/>
    <property type="match status" value="1"/>
</dbReference>
<evidence type="ECO:0000259" key="2">
    <source>
        <dbReference type="PROSITE" id="PS50879"/>
    </source>
</evidence>
<dbReference type="PANTHER" id="PTHR46387">
    <property type="entry name" value="POLYNUCLEOTIDYL TRANSFERASE, RIBONUCLEASE H-LIKE SUPERFAMILY PROTEIN"/>
    <property type="match status" value="1"/>
</dbReference>
<dbReference type="InterPro" id="IPR012337">
    <property type="entry name" value="RNaseH-like_sf"/>
</dbReference>
<dbReference type="InterPro" id="IPR002156">
    <property type="entry name" value="RNaseH_domain"/>
</dbReference>
<sequence>MSARKARFLDDKERDVLGRAVDDWNQACLGSGLSGGLALAVATCRLEHQVARALDGGQGRVPTLEAVLQLAARVKPLAVALPPSCVAWLRVQAWSLARSAPALGSQELIPVLARVPDVCDDWAAELLGPEHGASGQALTDFLGALESLPLGFALPTSLWRRSLPQLRWRRMPPPLSRRWVAALCLRAPTVLESPGGVGDVLAALCEAAADSSDAATRMGAWDGLTMVLLAWARGVTVGELQTRVLEDGPSPGPAPAPVPDLIALEEAVEECDEKPDTDAGLANDDAAPVRLQTELVALAAEAFGGQAQQRPGRAWQAALTRIDPSQLSRAAKRVPGDALLRALLVVAAALPAAGAAGTRALNSALSALCWVWIARAVDEGAEADQRKGELSEAVLEEAQLLRGLEALSSWEFLCLALAVGGAPEPDTTAELARLTERVAGPEALAMLSFYVARAPEAARGPLRPALLAALGRPEAALSLLRAPSVRLVATVAAALPWDEAPTSPECASNLAALVQAMFYRGLDGVVRPEISGPALGASFPAAGEAEAVSERLLALARRSRADAAGWLALLAGWLRRGGAASAGFLRDLGDIAANGTSQSPASLALWMEVARSLSDSGIHNDSDASAALRTECLRSLAALTHHYHARLPAVGPALAALAAPLQAGERRQPAEAASGADEERASLAARLVEQMAGLDTSWQQRLAVARSETPVQQDESEEDDALRGDGDSGDYSGSLDAPAGFDDMPAPPEQSSSNNPAPLVDAGGSALEHPLPAQWPPSPADAVRLRAYDRALEASLEESATLLEYWSNRRGKQSVPHGAGGAPGRAGDVPAVLSSALGALWEAARRAEEAALSCMAQLRATVASRFVPGKGDVQEDAAYADNFAKARRQAVDVVRRFPEDPELVTSARQLYAAELALLAGARSGGPEEEAHASGAGAQLASELASLVVRLLAEGAVPACAVPWASETLERALHASRGTLFSSLDTRERSSLVATLASRYRRGLALWAAADGGEPVLPILRALLDPGPLLEAGRLEDWETALRATLEASPHDDLLAQFDARRWALLLLGGSDAEAASRQEQPVAARLQRLLVVVILLLDADSAAAQEMACGAIESALSMLPEASFCALLAAALTPASAEARRRALGALGTLPRGVLGAGVLCEALNILAAAAWQGDLPPSALPAALGGLVFGDRGLWRLVLTGHGSIEEDRRAEAFTARIGTVDDDAWRHRTAQNYAAEAEEPSSAGPGPSGRPGGLMLMPIDATDAQSGLAEAREEAIAALRHAAALQADRAPEVDALACLVLPEEHVPGAPPDQAACAAWEALCRHLLPLLPSIGESRDQACFGEEARRRWAALAWEEVAWDADRSSSQSHTAPAASASQYCTLRVLAEALLARAARPLVLESVSRMRWEGTNADACLLALRAATCLDEGDWPIWLVELLIPGGAVTGEGRDPGTLERDPGGRTQLQALLAAADWAALDVRLSATAAVPWLALPAALGAAGRGAAERVVRAAGVLIAAAGEARSLVAARVAARAVAPLTTLSLVSGRPWDSGHVGAAPAAHSVRVMVPDDIPLELLEGTEEGAALARAGAEAQGLETKPAAAENTGPAAPPSADRSAPQSAFEVHATWRLSSEDAVDGILPCLLQLLSAVAGDLAVEEGRMEAPTRLQVLAPTPDAASLVEAAAQASSSSTHLTPSGAIAAAHSSQGSLTRDFLCALLYPFLDPAQAQTARVAGQGDATLGPEAVGVLPWDAASALFVLDRQAQRGERRPESLAALQLAASQRLAAFAASERGEASGAGRALLSFSLLLLDARPESGVPQLWEQLLQTVDERTLPLQKHVLEPLQAASTDRLLALLKAAARASQPLTLTVVLDSLYQGTLALDKWVWQELVSEEWAESLSLRSMALRLSDPLEEHVAKQQAGSEASSSSSVVDQTLKRIRGFQLGRNKSPSKEGSEGPLRDGLRRESPSLLDKFKSALHIDGGEEPGAQTSKGQTRKRFVEGWNKGLSALREKIKKETGVDEASKGAEGQANGGSPTQPWRRPSDDGRLAMRAEESLWIRVGLAAFAVSAYVRSVLAPALASATPRAGLTAGSELSPRSGHVHSKSLSMGSWRFDDAMLREMDTVMEARDELDSLEQLQQSKLLRAHASEFHAFFSLLPELLSSATAVATFQLRLQQLLVPQARILAILRPSGLGAVLYDKSTGAEVSRVCRYVGTKTNNEAEYLGLIAGMQEARRLGCQSIEIRGDSQLVINQIQDNWKVKADSLKPYHQTATDLYQSFPSRTAHHIPSR</sequence>
<dbReference type="Proteomes" id="UP001255856">
    <property type="component" value="Unassembled WGS sequence"/>
</dbReference>
<name>A0AAD9IML8_PROWI</name>
<dbReference type="EMBL" id="JASFZW010000003">
    <property type="protein sequence ID" value="KAK2079445.1"/>
    <property type="molecule type" value="Genomic_DNA"/>
</dbReference>
<feature type="compositionally biased region" description="Basic and acidic residues" evidence="1">
    <location>
        <begin position="2017"/>
        <end position="2026"/>
    </location>
</feature>
<feature type="region of interest" description="Disordered" evidence="1">
    <location>
        <begin position="1235"/>
        <end position="1256"/>
    </location>
</feature>
<gene>
    <name evidence="3" type="ORF">QBZ16_003137</name>
</gene>
<dbReference type="Pfam" id="PF13456">
    <property type="entry name" value="RVT_3"/>
    <property type="match status" value="1"/>
</dbReference>
<feature type="compositionally biased region" description="Low complexity" evidence="1">
    <location>
        <begin position="1587"/>
        <end position="1597"/>
    </location>
</feature>
<evidence type="ECO:0000256" key="1">
    <source>
        <dbReference type="SAM" id="MobiDB-lite"/>
    </source>
</evidence>
<comment type="caution">
    <text evidence="3">The sequence shown here is derived from an EMBL/GenBank/DDBJ whole genome shotgun (WGS) entry which is preliminary data.</text>
</comment>
<accession>A0AAD9IML8</accession>
<feature type="region of interest" description="Disordered" evidence="1">
    <location>
        <begin position="1587"/>
        <end position="1621"/>
    </location>
</feature>
<evidence type="ECO:0000313" key="4">
    <source>
        <dbReference type="Proteomes" id="UP001255856"/>
    </source>
</evidence>
<dbReference type="InterPro" id="IPR036397">
    <property type="entry name" value="RNaseH_sf"/>
</dbReference>
<dbReference type="SUPFAM" id="SSF53098">
    <property type="entry name" value="Ribonuclease H-like"/>
    <property type="match status" value="1"/>
</dbReference>
<feature type="region of interest" description="Disordered" evidence="1">
    <location>
        <begin position="2017"/>
        <end position="2046"/>
    </location>
</feature>
<reference evidence="3" key="1">
    <citation type="submission" date="2021-01" db="EMBL/GenBank/DDBJ databases">
        <authorList>
            <person name="Eckstrom K.M.E."/>
        </authorList>
    </citation>
    <scope>NUCLEOTIDE SEQUENCE</scope>
    <source>
        <strain evidence="3">UVCC 0001</strain>
    </source>
</reference>
<dbReference type="GO" id="GO:0003676">
    <property type="term" value="F:nucleic acid binding"/>
    <property type="evidence" value="ECO:0007669"/>
    <property type="project" value="InterPro"/>
</dbReference>
<dbReference type="PANTHER" id="PTHR46387:SF2">
    <property type="entry name" value="RIBONUCLEASE HI"/>
    <property type="match status" value="1"/>
</dbReference>
<feature type="compositionally biased region" description="Basic and acidic residues" evidence="1">
    <location>
        <begin position="1951"/>
        <end position="1967"/>
    </location>
</feature>
<feature type="region of interest" description="Disordered" evidence="1">
    <location>
        <begin position="703"/>
        <end position="779"/>
    </location>
</feature>
<keyword evidence="4" id="KW-1185">Reference proteome</keyword>
<organism evidence="3 4">
    <name type="scientific">Prototheca wickerhamii</name>
    <dbReference type="NCBI Taxonomy" id="3111"/>
    <lineage>
        <taxon>Eukaryota</taxon>
        <taxon>Viridiplantae</taxon>
        <taxon>Chlorophyta</taxon>
        <taxon>core chlorophytes</taxon>
        <taxon>Trebouxiophyceae</taxon>
        <taxon>Chlorellales</taxon>
        <taxon>Chlorellaceae</taxon>
        <taxon>Prototheca</taxon>
    </lineage>
</organism>
<feature type="compositionally biased region" description="Low complexity" evidence="1">
    <location>
        <begin position="1612"/>
        <end position="1621"/>
    </location>
</feature>
<dbReference type="GO" id="GO:0004523">
    <property type="term" value="F:RNA-DNA hybrid ribonuclease activity"/>
    <property type="evidence" value="ECO:0007669"/>
    <property type="project" value="InterPro"/>
</dbReference>